<dbReference type="SUPFAM" id="SSF49452">
    <property type="entry name" value="Starch-binding domain-like"/>
    <property type="match status" value="1"/>
</dbReference>
<dbReference type="InterPro" id="IPR019008">
    <property type="entry name" value="Beta_sandwich_EMC7"/>
</dbReference>
<evidence type="ECO:0000256" key="4">
    <source>
        <dbReference type="ARBA" id="ARBA00022729"/>
    </source>
</evidence>
<organism evidence="10 11">
    <name type="scientific">Hyaloperonospora brassicae</name>
    <name type="common">Brassica downy mildew</name>
    <name type="synonym">Peronospora brassicae</name>
    <dbReference type="NCBI Taxonomy" id="162125"/>
    <lineage>
        <taxon>Eukaryota</taxon>
        <taxon>Sar</taxon>
        <taxon>Stramenopiles</taxon>
        <taxon>Oomycota</taxon>
        <taxon>Peronosporomycetes</taxon>
        <taxon>Peronosporales</taxon>
        <taxon>Peronosporaceae</taxon>
        <taxon>Hyaloperonospora</taxon>
    </lineage>
</organism>
<evidence type="ECO:0000256" key="2">
    <source>
        <dbReference type="ARBA" id="ARBA00008880"/>
    </source>
</evidence>
<dbReference type="GO" id="GO:0030246">
    <property type="term" value="F:carbohydrate binding"/>
    <property type="evidence" value="ECO:0007669"/>
    <property type="project" value="InterPro"/>
</dbReference>
<keyword evidence="6" id="KW-0472">Membrane</keyword>
<proteinExistence type="inferred from homology"/>
<evidence type="ECO:0000256" key="8">
    <source>
        <dbReference type="SAM" id="SignalP"/>
    </source>
</evidence>
<evidence type="ECO:0000256" key="6">
    <source>
        <dbReference type="ARBA" id="ARBA00023136"/>
    </source>
</evidence>
<gene>
    <name evidence="10" type="ORF">HBR001_LOCUS3817</name>
</gene>
<feature type="signal peptide" evidence="8">
    <location>
        <begin position="1"/>
        <end position="17"/>
    </location>
</feature>
<dbReference type="InterPro" id="IPR039163">
    <property type="entry name" value="EMC7"/>
</dbReference>
<keyword evidence="5" id="KW-1133">Transmembrane helix</keyword>
<keyword evidence="4 8" id="KW-0732">Signal</keyword>
<dbReference type="InterPro" id="IPR013784">
    <property type="entry name" value="Carb-bd-like_fold"/>
</dbReference>
<dbReference type="PANTHER" id="PTHR13605">
    <property type="entry name" value="ER MEMBRANE PROTEIN COMPLEX SUBUNIT 7"/>
    <property type="match status" value="1"/>
</dbReference>
<evidence type="ECO:0000256" key="1">
    <source>
        <dbReference type="ARBA" id="ARBA00004167"/>
    </source>
</evidence>
<dbReference type="Proteomes" id="UP001162031">
    <property type="component" value="Unassembled WGS sequence"/>
</dbReference>
<sequence>MNLAASLALLLATCSSAHELSGVVRPRASTAEPVEPLVVQLDGGAQTAFVRADGSFRFADVAIGRHVVSIPSTALLFGQFQVDIEADGAVRVREAAYVGAPWTAARYPLEAEPVKALEYFDPREKFNVLTLGMNPSFLTIIVPIGLLYVLPKLTAGMDPDDVKKAQEEMGSADPSSLLAGMLGGGQPNADDSDDD</sequence>
<evidence type="ECO:0000256" key="3">
    <source>
        <dbReference type="ARBA" id="ARBA00022692"/>
    </source>
</evidence>
<keyword evidence="3" id="KW-0812">Transmembrane</keyword>
<dbReference type="EMBL" id="CANTFL010000649">
    <property type="protein sequence ID" value="CAI5726332.1"/>
    <property type="molecule type" value="Genomic_DNA"/>
</dbReference>
<evidence type="ECO:0000313" key="10">
    <source>
        <dbReference type="EMBL" id="CAI5726332.1"/>
    </source>
</evidence>
<protein>
    <recommendedName>
        <fullName evidence="9">ER membrane protein complex subunit 7 beta-sandwich domain-containing protein</fullName>
    </recommendedName>
</protein>
<dbReference type="Pfam" id="PF09430">
    <property type="entry name" value="EMC7_beta-sandw"/>
    <property type="match status" value="1"/>
</dbReference>
<accession>A0AAV0TRJ1</accession>
<feature type="chain" id="PRO_5043359289" description="ER membrane protein complex subunit 7 beta-sandwich domain-containing protein" evidence="8">
    <location>
        <begin position="18"/>
        <end position="195"/>
    </location>
</feature>
<evidence type="ECO:0000256" key="5">
    <source>
        <dbReference type="ARBA" id="ARBA00022989"/>
    </source>
</evidence>
<keyword evidence="11" id="KW-1185">Reference proteome</keyword>
<evidence type="ECO:0000313" key="11">
    <source>
        <dbReference type="Proteomes" id="UP001162031"/>
    </source>
</evidence>
<dbReference type="GO" id="GO:0072546">
    <property type="term" value="C:EMC complex"/>
    <property type="evidence" value="ECO:0007669"/>
    <property type="project" value="TreeGrafter"/>
</dbReference>
<reference evidence="10" key="1">
    <citation type="submission" date="2022-12" db="EMBL/GenBank/DDBJ databases">
        <authorList>
            <person name="Webb A."/>
        </authorList>
    </citation>
    <scope>NUCLEOTIDE SEQUENCE</scope>
    <source>
        <strain evidence="10">Hp1</strain>
    </source>
</reference>
<dbReference type="PANTHER" id="PTHR13605:SF4">
    <property type="entry name" value="ER MEMBRANE PROTEIN COMPLEX SUBUNIT 7"/>
    <property type="match status" value="1"/>
</dbReference>
<name>A0AAV0TRJ1_HYABA</name>
<evidence type="ECO:0000256" key="7">
    <source>
        <dbReference type="SAM" id="MobiDB-lite"/>
    </source>
</evidence>
<comment type="caution">
    <text evidence="10">The sequence shown here is derived from an EMBL/GenBank/DDBJ whole genome shotgun (WGS) entry which is preliminary data.</text>
</comment>
<comment type="similarity">
    <text evidence="2">Belongs to the EMC7 family.</text>
</comment>
<dbReference type="AlphaFoldDB" id="A0AAV0TRJ1"/>
<evidence type="ECO:0000259" key="9">
    <source>
        <dbReference type="Pfam" id="PF09430"/>
    </source>
</evidence>
<comment type="subcellular location">
    <subcellularLocation>
        <location evidence="1">Membrane</location>
        <topology evidence="1">Single-pass membrane protein</topology>
    </subcellularLocation>
</comment>
<feature type="region of interest" description="Disordered" evidence="7">
    <location>
        <begin position="159"/>
        <end position="195"/>
    </location>
</feature>
<feature type="domain" description="ER membrane protein complex subunit 7 beta-sandwich" evidence="9">
    <location>
        <begin position="37"/>
        <end position="138"/>
    </location>
</feature>